<keyword evidence="4 7" id="KW-0808">Transferase</keyword>
<reference evidence="11 12" key="1">
    <citation type="submission" date="2020-08" db="EMBL/GenBank/DDBJ databases">
        <title>Genomic Encyclopedia of Type Strains, Phase IV (KMG-V): Genome sequencing to study the core and pangenomes of soil and plant-associated prokaryotes.</title>
        <authorList>
            <person name="Whitman W."/>
        </authorList>
    </citation>
    <scope>NUCLEOTIDE SEQUENCE [LARGE SCALE GENOMIC DNA]</scope>
    <source>
        <strain evidence="11 12">M8US30</strain>
    </source>
</reference>
<dbReference type="InterPro" id="IPR023213">
    <property type="entry name" value="CAT-like_dom_sf"/>
</dbReference>
<evidence type="ECO:0000256" key="3">
    <source>
        <dbReference type="ARBA" id="ARBA00011484"/>
    </source>
</evidence>
<dbReference type="InterPro" id="IPR036625">
    <property type="entry name" value="E3-bd_dom_sf"/>
</dbReference>
<dbReference type="Proteomes" id="UP000569092">
    <property type="component" value="Unassembled WGS sequence"/>
</dbReference>
<protein>
    <recommendedName>
        <fullName evidence="7">Dihydrolipoamide acetyltransferase component of pyruvate dehydrogenase complex</fullName>
        <ecNumber evidence="7">2.3.1.-</ecNumber>
    </recommendedName>
</protein>
<dbReference type="EC" id="2.3.1.-" evidence="7"/>
<dbReference type="InterPro" id="IPR050743">
    <property type="entry name" value="2-oxoacid_DH_E2_comp"/>
</dbReference>
<evidence type="ECO:0000256" key="1">
    <source>
        <dbReference type="ARBA" id="ARBA00001938"/>
    </source>
</evidence>
<dbReference type="SUPFAM" id="SSF52777">
    <property type="entry name" value="CoA-dependent acyltransferases"/>
    <property type="match status" value="1"/>
</dbReference>
<feature type="compositionally biased region" description="Low complexity" evidence="8">
    <location>
        <begin position="273"/>
        <end position="296"/>
    </location>
</feature>
<dbReference type="InterPro" id="IPR011053">
    <property type="entry name" value="Single_hybrid_motif"/>
</dbReference>
<dbReference type="PROSITE" id="PS00189">
    <property type="entry name" value="LIPOYL"/>
    <property type="match status" value="2"/>
</dbReference>
<gene>
    <name evidence="11" type="ORF">HDF10_002830</name>
</gene>
<dbReference type="PANTHER" id="PTHR43178:SF5">
    <property type="entry name" value="LIPOAMIDE ACYLTRANSFERASE COMPONENT OF BRANCHED-CHAIN ALPHA-KETO ACID DEHYDROGENASE COMPLEX, MITOCHONDRIAL"/>
    <property type="match status" value="1"/>
</dbReference>
<dbReference type="GO" id="GO:0005737">
    <property type="term" value="C:cytoplasm"/>
    <property type="evidence" value="ECO:0007669"/>
    <property type="project" value="TreeGrafter"/>
</dbReference>
<name>A0A7W8J8Y3_9BACT</name>
<keyword evidence="5 7" id="KW-0450">Lipoyl</keyword>
<comment type="subunit">
    <text evidence="3">Forms a 24-polypeptide structural core with octahedral symmetry.</text>
</comment>
<feature type="domain" description="Lipoyl-binding" evidence="9">
    <location>
        <begin position="2"/>
        <end position="77"/>
    </location>
</feature>
<dbReference type="InterPro" id="IPR003016">
    <property type="entry name" value="2-oxoA_DH_lipoyl-BS"/>
</dbReference>
<dbReference type="Pfam" id="PF00364">
    <property type="entry name" value="Biotin_lipoyl"/>
    <property type="match status" value="2"/>
</dbReference>
<proteinExistence type="inferred from homology"/>
<dbReference type="GO" id="GO:0031405">
    <property type="term" value="F:lipoic acid binding"/>
    <property type="evidence" value="ECO:0007669"/>
    <property type="project" value="TreeGrafter"/>
</dbReference>
<keyword evidence="6 7" id="KW-0012">Acyltransferase</keyword>
<dbReference type="PROSITE" id="PS50968">
    <property type="entry name" value="BIOTINYL_LIPOYL"/>
    <property type="match status" value="2"/>
</dbReference>
<comment type="cofactor">
    <cofactor evidence="1 7">
        <name>(R)-lipoate</name>
        <dbReference type="ChEBI" id="CHEBI:83088"/>
    </cofactor>
</comment>
<evidence type="ECO:0000313" key="11">
    <source>
        <dbReference type="EMBL" id="MBB5344844.1"/>
    </source>
</evidence>
<feature type="domain" description="Lipoyl-binding" evidence="9">
    <location>
        <begin position="119"/>
        <end position="194"/>
    </location>
</feature>
<dbReference type="Gene3D" id="2.40.50.100">
    <property type="match status" value="2"/>
</dbReference>
<evidence type="ECO:0000256" key="5">
    <source>
        <dbReference type="ARBA" id="ARBA00022823"/>
    </source>
</evidence>
<dbReference type="EMBL" id="JACHDZ010000004">
    <property type="protein sequence ID" value="MBB5344844.1"/>
    <property type="molecule type" value="Genomic_DNA"/>
</dbReference>
<dbReference type="Gene3D" id="3.30.559.10">
    <property type="entry name" value="Chloramphenicol acetyltransferase-like domain"/>
    <property type="match status" value="1"/>
</dbReference>
<comment type="similarity">
    <text evidence="2 7">Belongs to the 2-oxoacid dehydrogenase family.</text>
</comment>
<evidence type="ECO:0000256" key="6">
    <source>
        <dbReference type="ARBA" id="ARBA00023315"/>
    </source>
</evidence>
<dbReference type="PANTHER" id="PTHR43178">
    <property type="entry name" value="DIHYDROLIPOAMIDE ACETYLTRANSFERASE COMPONENT OF PYRUVATE DEHYDROGENASE COMPLEX"/>
    <property type="match status" value="1"/>
</dbReference>
<dbReference type="CDD" id="cd06849">
    <property type="entry name" value="lipoyl_domain"/>
    <property type="match status" value="2"/>
</dbReference>
<evidence type="ECO:0000256" key="8">
    <source>
        <dbReference type="SAM" id="MobiDB-lite"/>
    </source>
</evidence>
<dbReference type="SUPFAM" id="SSF47005">
    <property type="entry name" value="Peripheral subunit-binding domain of 2-oxo acid dehydrogenase complex"/>
    <property type="match status" value="1"/>
</dbReference>
<comment type="caution">
    <text evidence="11">The sequence shown here is derived from an EMBL/GenBank/DDBJ whole genome shotgun (WGS) entry which is preliminary data.</text>
</comment>
<evidence type="ECO:0000256" key="4">
    <source>
        <dbReference type="ARBA" id="ARBA00022679"/>
    </source>
</evidence>
<dbReference type="Gene3D" id="4.10.320.10">
    <property type="entry name" value="E3-binding domain"/>
    <property type="match status" value="1"/>
</dbReference>
<evidence type="ECO:0000256" key="7">
    <source>
        <dbReference type="RuleBase" id="RU003423"/>
    </source>
</evidence>
<evidence type="ECO:0000256" key="2">
    <source>
        <dbReference type="ARBA" id="ARBA00007317"/>
    </source>
</evidence>
<sequence length="535" mass="55944">MPTDVVMPQMGESITEGTITKWLKKPGDAIQRDEPLFEISTDKVDAEIPSPAAGTLKEIKISEGTTVQINTVVCSIDETGSSTAPAAAPAKAETAAAPAANTVAPAAAQGNPPAAAGPGTEVLMPQMGESITEGTITKWLKKVGDTVQRDEPIFEISTDKVDAEIPSPVAGILSEIKVQEGATVTINTVVAVIGGAAGKSSAPAVSTPAPAAAASAPAASAVSSAAAGERVRSSPLVRKIAKDNNVDLSQVPGTGASGRITKTDIVSHLEQGPKPVSAASVAPAASAPAPSAAKPAAPQPQPGELVPMTKMRSIIAQRMVESKRTSPHVHTVFKVDMTRIVKLREKEKSKYEQRNGVKLTYMPFITRAAIVALRKHPIVNGSVEGDAIRYNKNINIGIAVALDWGLIVPVLKQTEEKNFLGIARGIVDVADRARNKKLLPDEISGGTFTLTNSGIFGEQFGTPIINQPQSAILGIGGLNKEAEVITDKDGNDSIAIRSIQRFTLGFDHRIVDGADAGKFMSDFKAYLENWSEDIG</sequence>
<evidence type="ECO:0000313" key="12">
    <source>
        <dbReference type="Proteomes" id="UP000569092"/>
    </source>
</evidence>
<dbReference type="InterPro" id="IPR000089">
    <property type="entry name" value="Biotin_lipoyl"/>
</dbReference>
<feature type="region of interest" description="Disordered" evidence="8">
    <location>
        <begin position="272"/>
        <end position="305"/>
    </location>
</feature>
<evidence type="ECO:0000259" key="10">
    <source>
        <dbReference type="PROSITE" id="PS51826"/>
    </source>
</evidence>
<dbReference type="Pfam" id="PF02817">
    <property type="entry name" value="E3_binding"/>
    <property type="match status" value="1"/>
</dbReference>
<dbReference type="SUPFAM" id="SSF51230">
    <property type="entry name" value="Single hybrid motif"/>
    <property type="match status" value="2"/>
</dbReference>
<dbReference type="AlphaFoldDB" id="A0A7W8J8Y3"/>
<dbReference type="FunFam" id="3.30.559.10:FF:000007">
    <property type="entry name" value="Dihydrolipoamide acetyltransferase component of pyruvate dehydrogenase complex"/>
    <property type="match status" value="1"/>
</dbReference>
<evidence type="ECO:0000259" key="9">
    <source>
        <dbReference type="PROSITE" id="PS50968"/>
    </source>
</evidence>
<dbReference type="PROSITE" id="PS51826">
    <property type="entry name" value="PSBD"/>
    <property type="match status" value="1"/>
</dbReference>
<dbReference type="InterPro" id="IPR001078">
    <property type="entry name" value="2-oxoacid_DH_actylTfrase"/>
</dbReference>
<accession>A0A7W8J8Y3</accession>
<dbReference type="GO" id="GO:0016407">
    <property type="term" value="F:acetyltransferase activity"/>
    <property type="evidence" value="ECO:0007669"/>
    <property type="project" value="TreeGrafter"/>
</dbReference>
<dbReference type="InterPro" id="IPR004167">
    <property type="entry name" value="PSBD"/>
</dbReference>
<feature type="domain" description="Peripheral subunit-binding (PSBD)" evidence="10">
    <location>
        <begin position="232"/>
        <end position="269"/>
    </location>
</feature>
<organism evidence="11 12">
    <name type="scientific">Tunturiibacter lichenicola</name>
    <dbReference type="NCBI Taxonomy" id="2051959"/>
    <lineage>
        <taxon>Bacteria</taxon>
        <taxon>Pseudomonadati</taxon>
        <taxon>Acidobacteriota</taxon>
        <taxon>Terriglobia</taxon>
        <taxon>Terriglobales</taxon>
        <taxon>Acidobacteriaceae</taxon>
        <taxon>Tunturiibacter</taxon>
    </lineage>
</organism>
<dbReference type="Pfam" id="PF00198">
    <property type="entry name" value="2-oxoacid_dh"/>
    <property type="match status" value="1"/>
</dbReference>